<evidence type="ECO:0000256" key="2">
    <source>
        <dbReference type="ARBA" id="ARBA00007664"/>
    </source>
</evidence>
<dbReference type="SUPFAM" id="SSF50494">
    <property type="entry name" value="Trypsin-like serine proteases"/>
    <property type="match status" value="2"/>
</dbReference>
<dbReference type="Pfam" id="PF00089">
    <property type="entry name" value="Trypsin"/>
    <property type="match status" value="2"/>
</dbReference>
<dbReference type="PROSITE" id="PS00135">
    <property type="entry name" value="TRYPSIN_SER"/>
    <property type="match status" value="1"/>
</dbReference>
<keyword evidence="5" id="KW-0720">Serine protease</keyword>
<dbReference type="InterPro" id="IPR043504">
    <property type="entry name" value="Peptidase_S1_PA_chymotrypsin"/>
</dbReference>
<accession>A0AAN7P0P3</accession>
<reference evidence="9" key="1">
    <citation type="submission" date="2023-01" db="EMBL/GenBank/DDBJ databases">
        <title>Key to firefly adult light organ development and bioluminescence: homeobox transcription factors regulate luciferase expression and transportation to peroxisome.</title>
        <authorList>
            <person name="Fu X."/>
        </authorList>
    </citation>
    <scope>NUCLEOTIDE SEQUENCE [LARGE SCALE GENOMIC DNA]</scope>
</reference>
<gene>
    <name evidence="8" type="ORF">RN001_015190</name>
</gene>
<comment type="subcellular location">
    <subcellularLocation>
        <location evidence="1">Secreted</location>
        <location evidence="1">Extracellular space</location>
    </subcellularLocation>
</comment>
<dbReference type="InterPro" id="IPR001314">
    <property type="entry name" value="Peptidase_S1A"/>
</dbReference>
<dbReference type="InterPro" id="IPR033116">
    <property type="entry name" value="TRYPSIN_SER"/>
</dbReference>
<dbReference type="CDD" id="cd00190">
    <property type="entry name" value="Tryp_SPc"/>
    <property type="match status" value="2"/>
</dbReference>
<dbReference type="Proteomes" id="UP001353858">
    <property type="component" value="Unassembled WGS sequence"/>
</dbReference>
<protein>
    <recommendedName>
        <fullName evidence="7">Peptidase S1 domain-containing protein</fullName>
    </recommendedName>
</protein>
<sequence length="466" mass="51081">MTQPSLQAACDTIDLYKDLRHSPNCCKILEHTFGKSLFEDKIVGGTVATKGQFPYQISLRYNNQHNCGGSILDTNHVLTAAHCVDNFPFENSHIVAGSNKLNEAGVSYLIKRYIIHNNWNPANAANDIAIIKVKTPIKYTRYIRPISFVETFVPAEVKCVLSGWGITSYPGSVPNDLMYFNGRVIDLEVCKIALAEQMYPVLDSHICSFAKEGVGACKGDSGGPLVAYNKQIEHTIARSLFEDKIIGGAVADEGQFPYQVSLRYNNRHNCGGSILDSKTVLTSAHCLDKYPSDSAVVVVGTTSLAGGNWYLVSHYIIHETWNPVKATDDIGLVKTVNHIVFTEFAQPISIDDTFTPSGVECVISGWGFTIFPQERPQYLHYLNTRVSDLNSCKEIFSQAGYPVLESNICAFGGEGTGACNGDSGGPLVSNNKQIGIASWVAMCARGAPDVYTRVSHYADWIRARLE</sequence>
<dbReference type="AlphaFoldDB" id="A0AAN7P0P3"/>
<dbReference type="GO" id="GO:0004252">
    <property type="term" value="F:serine-type endopeptidase activity"/>
    <property type="evidence" value="ECO:0007669"/>
    <property type="project" value="InterPro"/>
</dbReference>
<dbReference type="SMART" id="SM00020">
    <property type="entry name" value="Tryp_SPc"/>
    <property type="match status" value="2"/>
</dbReference>
<comment type="caution">
    <text evidence="8">The sequence shown here is derived from an EMBL/GenBank/DDBJ whole genome shotgun (WGS) entry which is preliminary data.</text>
</comment>
<evidence type="ECO:0000256" key="5">
    <source>
        <dbReference type="ARBA" id="ARBA00022825"/>
    </source>
</evidence>
<name>A0AAN7P0P3_9COLE</name>
<evidence type="ECO:0000256" key="6">
    <source>
        <dbReference type="ARBA" id="ARBA00023157"/>
    </source>
</evidence>
<evidence type="ECO:0000313" key="9">
    <source>
        <dbReference type="Proteomes" id="UP001353858"/>
    </source>
</evidence>
<dbReference type="PRINTS" id="PR00722">
    <property type="entry name" value="CHYMOTRYPSIN"/>
</dbReference>
<dbReference type="GO" id="GO:0005576">
    <property type="term" value="C:extracellular region"/>
    <property type="evidence" value="ECO:0007669"/>
    <property type="project" value="UniProtKB-SubCell"/>
</dbReference>
<keyword evidence="4" id="KW-0378">Hydrolase</keyword>
<comment type="similarity">
    <text evidence="2">Belongs to the peptidase S1 family.</text>
</comment>
<dbReference type="FunFam" id="2.40.10.10:FF:000036">
    <property type="entry name" value="Trypsin beta"/>
    <property type="match status" value="1"/>
</dbReference>
<evidence type="ECO:0000256" key="1">
    <source>
        <dbReference type="ARBA" id="ARBA00004239"/>
    </source>
</evidence>
<dbReference type="GO" id="GO:0006508">
    <property type="term" value="P:proteolysis"/>
    <property type="evidence" value="ECO:0007669"/>
    <property type="project" value="UniProtKB-KW"/>
</dbReference>
<feature type="domain" description="Peptidase S1" evidence="7">
    <location>
        <begin position="42"/>
        <end position="226"/>
    </location>
</feature>
<keyword evidence="6" id="KW-1015">Disulfide bond</keyword>
<evidence type="ECO:0000259" key="7">
    <source>
        <dbReference type="PROSITE" id="PS50240"/>
    </source>
</evidence>
<dbReference type="EMBL" id="JARPUR010000007">
    <property type="protein sequence ID" value="KAK4873161.1"/>
    <property type="molecule type" value="Genomic_DNA"/>
</dbReference>
<dbReference type="FunFam" id="2.40.10.10:FF:000073">
    <property type="entry name" value="Trypsin alpha"/>
    <property type="match status" value="1"/>
</dbReference>
<organism evidence="8 9">
    <name type="scientific">Aquatica leii</name>
    <dbReference type="NCBI Taxonomy" id="1421715"/>
    <lineage>
        <taxon>Eukaryota</taxon>
        <taxon>Metazoa</taxon>
        <taxon>Ecdysozoa</taxon>
        <taxon>Arthropoda</taxon>
        <taxon>Hexapoda</taxon>
        <taxon>Insecta</taxon>
        <taxon>Pterygota</taxon>
        <taxon>Neoptera</taxon>
        <taxon>Endopterygota</taxon>
        <taxon>Coleoptera</taxon>
        <taxon>Polyphaga</taxon>
        <taxon>Elateriformia</taxon>
        <taxon>Elateroidea</taxon>
        <taxon>Lampyridae</taxon>
        <taxon>Luciolinae</taxon>
        <taxon>Aquatica</taxon>
    </lineage>
</organism>
<dbReference type="InterPro" id="IPR009003">
    <property type="entry name" value="Peptidase_S1_PA"/>
</dbReference>
<dbReference type="PANTHER" id="PTHR24276:SF98">
    <property type="entry name" value="FI18310P1-RELATED"/>
    <property type="match status" value="1"/>
</dbReference>
<dbReference type="Gene3D" id="2.40.10.10">
    <property type="entry name" value="Trypsin-like serine proteases"/>
    <property type="match status" value="4"/>
</dbReference>
<dbReference type="InterPro" id="IPR050430">
    <property type="entry name" value="Peptidase_S1"/>
</dbReference>
<evidence type="ECO:0000313" key="8">
    <source>
        <dbReference type="EMBL" id="KAK4873161.1"/>
    </source>
</evidence>
<evidence type="ECO:0000256" key="4">
    <source>
        <dbReference type="ARBA" id="ARBA00022801"/>
    </source>
</evidence>
<dbReference type="InterPro" id="IPR001254">
    <property type="entry name" value="Trypsin_dom"/>
</dbReference>
<evidence type="ECO:0000256" key="3">
    <source>
        <dbReference type="ARBA" id="ARBA00022670"/>
    </source>
</evidence>
<dbReference type="PROSITE" id="PS50240">
    <property type="entry name" value="TRYPSIN_DOM"/>
    <property type="match status" value="2"/>
</dbReference>
<keyword evidence="3" id="KW-0645">Protease</keyword>
<proteinExistence type="inferred from homology"/>
<dbReference type="PANTHER" id="PTHR24276">
    <property type="entry name" value="POLYSERASE-RELATED"/>
    <property type="match status" value="1"/>
</dbReference>
<feature type="domain" description="Peptidase S1" evidence="7">
    <location>
        <begin position="245"/>
        <end position="466"/>
    </location>
</feature>
<keyword evidence="9" id="KW-1185">Reference proteome</keyword>